<dbReference type="GO" id="GO:0004735">
    <property type="term" value="F:pyrroline-5-carboxylate reductase activity"/>
    <property type="evidence" value="ECO:0007669"/>
    <property type="project" value="UniProtKB-UniRule"/>
</dbReference>
<evidence type="ECO:0000256" key="1">
    <source>
        <dbReference type="ARBA" id="ARBA00005525"/>
    </source>
</evidence>
<dbReference type="AlphaFoldDB" id="E7RUD5"/>
<dbReference type="STRING" id="887898.HMPREF0551_0101"/>
<dbReference type="PANTHER" id="PTHR11645:SF0">
    <property type="entry name" value="PYRROLINE-5-CARBOXYLATE REDUCTASE 3"/>
    <property type="match status" value="1"/>
</dbReference>
<dbReference type="InterPro" id="IPR029036">
    <property type="entry name" value="P5CR_dimer"/>
</dbReference>
<feature type="domain" description="Pyrroline-5-carboxylate reductase catalytic N-terminal" evidence="8">
    <location>
        <begin position="7"/>
        <end position="92"/>
    </location>
</feature>
<keyword evidence="11" id="KW-1185">Reference proteome</keyword>
<evidence type="ECO:0000256" key="7">
    <source>
        <dbReference type="RuleBase" id="RU003903"/>
    </source>
</evidence>
<dbReference type="GO" id="GO:0055129">
    <property type="term" value="P:L-proline biosynthetic process"/>
    <property type="evidence" value="ECO:0007669"/>
    <property type="project" value="UniProtKB-UniRule"/>
</dbReference>
<name>E7RUD5_9BURK</name>
<accession>E7RUD5</accession>
<evidence type="ECO:0000256" key="5">
    <source>
        <dbReference type="NCBIfam" id="TIGR00112"/>
    </source>
</evidence>
<dbReference type="Pfam" id="PF03807">
    <property type="entry name" value="F420_oxidored"/>
    <property type="match status" value="1"/>
</dbReference>
<dbReference type="Pfam" id="PF14748">
    <property type="entry name" value="P5CR_dimer"/>
    <property type="match status" value="1"/>
</dbReference>
<comment type="pathway">
    <text evidence="4 7">Amino-acid biosynthesis; L-proline biosynthesis; L-proline from L-glutamate 5-semialdehyde: step 1/1.</text>
</comment>
<dbReference type="PANTHER" id="PTHR11645">
    <property type="entry name" value="PYRROLINE-5-CARBOXYLATE REDUCTASE"/>
    <property type="match status" value="1"/>
</dbReference>
<dbReference type="HAMAP" id="MF_01925">
    <property type="entry name" value="P5C_reductase"/>
    <property type="match status" value="1"/>
</dbReference>
<dbReference type="PIRSF" id="PIRSF000193">
    <property type="entry name" value="Pyrrol-5-carb_rd"/>
    <property type="match status" value="1"/>
</dbReference>
<organism evidence="10 11">
    <name type="scientific">Lautropia mirabilis ATCC 51599</name>
    <dbReference type="NCBI Taxonomy" id="887898"/>
    <lineage>
        <taxon>Bacteria</taxon>
        <taxon>Pseudomonadati</taxon>
        <taxon>Pseudomonadota</taxon>
        <taxon>Betaproteobacteria</taxon>
        <taxon>Burkholderiales</taxon>
        <taxon>Burkholderiaceae</taxon>
        <taxon>Lautropia</taxon>
    </lineage>
</organism>
<feature type="binding site" evidence="6">
    <location>
        <begin position="63"/>
        <end position="66"/>
    </location>
    <ligand>
        <name>NADP(+)</name>
        <dbReference type="ChEBI" id="CHEBI:58349"/>
    </ligand>
</feature>
<dbReference type="NCBIfam" id="TIGR00112">
    <property type="entry name" value="proC"/>
    <property type="match status" value="1"/>
</dbReference>
<evidence type="ECO:0000259" key="9">
    <source>
        <dbReference type="Pfam" id="PF14748"/>
    </source>
</evidence>
<comment type="catalytic activity">
    <reaction evidence="4 7">
        <text>L-proline + NADP(+) = (S)-1-pyrroline-5-carboxylate + NADPH + 2 H(+)</text>
        <dbReference type="Rhea" id="RHEA:14109"/>
        <dbReference type="ChEBI" id="CHEBI:15378"/>
        <dbReference type="ChEBI" id="CHEBI:17388"/>
        <dbReference type="ChEBI" id="CHEBI:57783"/>
        <dbReference type="ChEBI" id="CHEBI:58349"/>
        <dbReference type="ChEBI" id="CHEBI:60039"/>
        <dbReference type="EC" id="1.5.1.2"/>
    </reaction>
</comment>
<proteinExistence type="inferred from homology"/>
<dbReference type="Gene3D" id="3.40.50.720">
    <property type="entry name" value="NAD(P)-binding Rossmann-like Domain"/>
    <property type="match status" value="1"/>
</dbReference>
<dbReference type="EC" id="1.5.1.2" evidence="4 5"/>
<dbReference type="GO" id="GO:0005737">
    <property type="term" value="C:cytoplasm"/>
    <property type="evidence" value="ECO:0007669"/>
    <property type="project" value="UniProtKB-SubCell"/>
</dbReference>
<protein>
    <recommendedName>
        <fullName evidence="4 5">Pyrroline-5-carboxylate reductase</fullName>
        <shortName evidence="4">P5C reductase</shortName>
        <shortName evidence="4">P5CR</shortName>
        <ecNumber evidence="4 5">1.5.1.2</ecNumber>
    </recommendedName>
    <alternativeName>
        <fullName evidence="4">PCA reductase</fullName>
    </alternativeName>
</protein>
<keyword evidence="2 4" id="KW-0521">NADP</keyword>
<comment type="function">
    <text evidence="4">Catalyzes the reduction of 1-pyrroline-5-carboxylate (PCA) to L-proline.</text>
</comment>
<dbReference type="InterPro" id="IPR053790">
    <property type="entry name" value="P5CR-like_CS"/>
</dbReference>
<keyword evidence="4" id="KW-0963">Cytoplasm</keyword>
<evidence type="ECO:0000256" key="3">
    <source>
        <dbReference type="ARBA" id="ARBA00023002"/>
    </source>
</evidence>
<gene>
    <name evidence="4 10" type="primary">proC</name>
    <name evidence="10" type="ORF">HMPREF0551_0101</name>
</gene>
<dbReference type="SUPFAM" id="SSF51735">
    <property type="entry name" value="NAD(P)-binding Rossmann-fold domains"/>
    <property type="match status" value="1"/>
</dbReference>
<comment type="similarity">
    <text evidence="1 4 7">Belongs to the pyrroline-5-carboxylate reductase family.</text>
</comment>
<dbReference type="InterPro" id="IPR036291">
    <property type="entry name" value="NAD(P)-bd_dom_sf"/>
</dbReference>
<evidence type="ECO:0000313" key="11">
    <source>
        <dbReference type="Proteomes" id="UP000011021"/>
    </source>
</evidence>
<evidence type="ECO:0000256" key="4">
    <source>
        <dbReference type="HAMAP-Rule" id="MF_01925"/>
    </source>
</evidence>
<dbReference type="SUPFAM" id="SSF48179">
    <property type="entry name" value="6-phosphogluconate dehydrogenase C-terminal domain-like"/>
    <property type="match status" value="1"/>
</dbReference>
<comment type="caution">
    <text evidence="10">The sequence shown here is derived from an EMBL/GenBank/DDBJ whole genome shotgun (WGS) entry which is preliminary data.</text>
</comment>
<dbReference type="InterPro" id="IPR008927">
    <property type="entry name" value="6-PGluconate_DH-like_C_sf"/>
</dbReference>
<dbReference type="PROSITE" id="PS00521">
    <property type="entry name" value="P5CR"/>
    <property type="match status" value="1"/>
</dbReference>
<keyword evidence="4 7" id="KW-0028">Amino-acid biosynthesis</keyword>
<dbReference type="Gene3D" id="1.10.3730.10">
    <property type="entry name" value="ProC C-terminal domain-like"/>
    <property type="match status" value="1"/>
</dbReference>
<comment type="subcellular location">
    <subcellularLocation>
        <location evidence="4">Cytoplasm</location>
    </subcellularLocation>
</comment>
<comment type="catalytic activity">
    <reaction evidence="4">
        <text>L-proline + NAD(+) = (S)-1-pyrroline-5-carboxylate + NADH + 2 H(+)</text>
        <dbReference type="Rhea" id="RHEA:14105"/>
        <dbReference type="ChEBI" id="CHEBI:15378"/>
        <dbReference type="ChEBI" id="CHEBI:17388"/>
        <dbReference type="ChEBI" id="CHEBI:57540"/>
        <dbReference type="ChEBI" id="CHEBI:57945"/>
        <dbReference type="ChEBI" id="CHEBI:60039"/>
        <dbReference type="EC" id="1.5.1.2"/>
    </reaction>
</comment>
<dbReference type="RefSeq" id="WP_005671818.1">
    <property type="nucleotide sequence ID" value="NZ_CP146288.1"/>
</dbReference>
<dbReference type="FunFam" id="1.10.3730.10:FF:000001">
    <property type="entry name" value="Pyrroline-5-carboxylate reductase"/>
    <property type="match status" value="1"/>
</dbReference>
<dbReference type="InterPro" id="IPR000304">
    <property type="entry name" value="Pyrroline-COOH_reductase"/>
</dbReference>
<feature type="binding site" evidence="6">
    <location>
        <begin position="8"/>
        <end position="13"/>
    </location>
    <ligand>
        <name>NADP(+)</name>
        <dbReference type="ChEBI" id="CHEBI:58349"/>
    </ligand>
</feature>
<dbReference type="Proteomes" id="UP000011021">
    <property type="component" value="Unassembled WGS sequence"/>
</dbReference>
<evidence type="ECO:0000313" key="10">
    <source>
        <dbReference type="EMBL" id="EFV95918.1"/>
    </source>
</evidence>
<dbReference type="InterPro" id="IPR028939">
    <property type="entry name" value="P5C_Rdtase_cat_N"/>
</dbReference>
<feature type="domain" description="Pyrroline-5-carboxylate reductase dimerisation" evidence="9">
    <location>
        <begin position="156"/>
        <end position="261"/>
    </location>
</feature>
<sequence>MGLNALFLGYGRMGAALGEAWLGAGLVDGIDAVDPIRAQDVQARLYRQAADLPDTPYDLVVMAVKPVMAREALSALPASQLQNATIISVMAGVPLRTLRASLPLERPVVRSMPNTAVMVRQGCVGLYADEDVSPALRQTISRLFDAVGRSFWVDDEAQLHAVTAISGSGPAYYHLFSEALADAGVNLGLPRELAKQLAAQTALGAATLQTQYDADFVALRQAVTSPNGTTHAAIEEFEQGQALRRLVDVAAAKAGQRSVELSGG</sequence>
<dbReference type="eggNOG" id="COG0345">
    <property type="taxonomic scope" value="Bacteria"/>
</dbReference>
<dbReference type="UniPathway" id="UPA00098">
    <property type="reaction ID" value="UER00361"/>
</dbReference>
<reference evidence="10 11" key="1">
    <citation type="submission" date="2010-12" db="EMBL/GenBank/DDBJ databases">
        <authorList>
            <person name="Muzny D."/>
            <person name="Qin X."/>
            <person name="Deng J."/>
            <person name="Jiang H."/>
            <person name="Liu Y."/>
            <person name="Qu J."/>
            <person name="Song X.-Z."/>
            <person name="Zhang L."/>
            <person name="Thornton R."/>
            <person name="Coyle M."/>
            <person name="Francisco L."/>
            <person name="Jackson L."/>
            <person name="Javaid M."/>
            <person name="Korchina V."/>
            <person name="Kovar C."/>
            <person name="Mata R."/>
            <person name="Mathew T."/>
            <person name="Ngo R."/>
            <person name="Nguyen L."/>
            <person name="Nguyen N."/>
            <person name="Okwuonu G."/>
            <person name="Ongeri F."/>
            <person name="Pham C."/>
            <person name="Simmons D."/>
            <person name="Wilczek-Boney K."/>
            <person name="Hale W."/>
            <person name="Jakkamsetti A."/>
            <person name="Pham P."/>
            <person name="Ruth R."/>
            <person name="San Lucas F."/>
            <person name="Warren J."/>
            <person name="Zhang J."/>
            <person name="Zhao Z."/>
            <person name="Zhou C."/>
            <person name="Zhu D."/>
            <person name="Lee S."/>
            <person name="Bess C."/>
            <person name="Blankenburg K."/>
            <person name="Forbes L."/>
            <person name="Fu Q."/>
            <person name="Gubbala S."/>
            <person name="Hirani K."/>
            <person name="Jayaseelan J.C."/>
            <person name="Lara F."/>
            <person name="Munidasa M."/>
            <person name="Palculict T."/>
            <person name="Patil S."/>
            <person name="Pu L.-L."/>
            <person name="Saada N."/>
            <person name="Tang L."/>
            <person name="Weissenberger G."/>
            <person name="Zhu Y."/>
            <person name="Hemphill L."/>
            <person name="Shang Y."/>
            <person name="Youmans B."/>
            <person name="Ayvaz T."/>
            <person name="Ross M."/>
            <person name="Santibanez J."/>
            <person name="Aqrawi P."/>
            <person name="Gross S."/>
            <person name="Joshi V."/>
            <person name="Fowler G."/>
            <person name="Nazareth L."/>
            <person name="Reid J."/>
            <person name="Worley K."/>
            <person name="Petrosino J."/>
            <person name="Highlander S."/>
            <person name="Gibbs R."/>
        </authorList>
    </citation>
    <scope>NUCLEOTIDE SEQUENCE [LARGE SCALE GENOMIC DNA]</scope>
    <source>
        <strain evidence="10 11">ATCC 51599</strain>
    </source>
</reference>
<evidence type="ECO:0000256" key="6">
    <source>
        <dbReference type="PIRSR" id="PIRSR000193-1"/>
    </source>
</evidence>
<evidence type="ECO:0000256" key="2">
    <source>
        <dbReference type="ARBA" id="ARBA00022857"/>
    </source>
</evidence>
<keyword evidence="4 7" id="KW-0641">Proline biosynthesis</keyword>
<keyword evidence="3 4" id="KW-0560">Oxidoreductase</keyword>
<dbReference type="HOGENOM" id="CLU_042344_0_2_4"/>
<dbReference type="EMBL" id="AEQP01000001">
    <property type="protein sequence ID" value="EFV95918.1"/>
    <property type="molecule type" value="Genomic_DNA"/>
</dbReference>
<evidence type="ECO:0000259" key="8">
    <source>
        <dbReference type="Pfam" id="PF03807"/>
    </source>
</evidence>